<evidence type="ECO:0000256" key="7">
    <source>
        <dbReference type="ARBA" id="ARBA00023136"/>
    </source>
</evidence>
<evidence type="ECO:0000256" key="6">
    <source>
        <dbReference type="ARBA" id="ARBA00022989"/>
    </source>
</evidence>
<dbReference type="InterPro" id="IPR013525">
    <property type="entry name" value="ABC2_TM"/>
</dbReference>
<feature type="transmembrane region" description="Helical" evidence="8">
    <location>
        <begin position="328"/>
        <end position="350"/>
    </location>
</feature>
<dbReference type="PROSITE" id="PS51012">
    <property type="entry name" value="ABC_TM2"/>
    <property type="match status" value="1"/>
</dbReference>
<feature type="transmembrane region" description="Helical" evidence="8">
    <location>
        <begin position="534"/>
        <end position="553"/>
    </location>
</feature>
<feature type="transmembrane region" description="Helical" evidence="8">
    <location>
        <begin position="28"/>
        <end position="45"/>
    </location>
</feature>
<keyword evidence="11" id="KW-1185">Reference proteome</keyword>
<comment type="similarity">
    <text evidence="2 8">Belongs to the ABC-2 integral membrane protein family.</text>
</comment>
<dbReference type="AlphaFoldDB" id="A0A2A6RLX3"/>
<evidence type="ECO:0000313" key="10">
    <source>
        <dbReference type="EMBL" id="PDW04057.1"/>
    </source>
</evidence>
<dbReference type="InterPro" id="IPR047817">
    <property type="entry name" value="ABC2_TM_bact-type"/>
</dbReference>
<proteinExistence type="inferred from homology"/>
<dbReference type="RefSeq" id="WP_097643120.1">
    <property type="nucleotide sequence ID" value="NZ_NQWI01000016.1"/>
</dbReference>
<feature type="domain" description="ABC transmembrane type-2" evidence="9">
    <location>
        <begin position="387"/>
        <end position="623"/>
    </location>
</feature>
<feature type="transmembrane region" description="Helical" evidence="8">
    <location>
        <begin position="459"/>
        <end position="488"/>
    </location>
</feature>
<keyword evidence="7 8" id="KW-0472">Membrane</keyword>
<evidence type="ECO:0000256" key="1">
    <source>
        <dbReference type="ARBA" id="ARBA00004651"/>
    </source>
</evidence>
<accession>A0A2A6RLX3</accession>
<keyword evidence="3 8" id="KW-0813">Transport</keyword>
<feature type="transmembrane region" description="Helical" evidence="8">
    <location>
        <begin position="386"/>
        <end position="410"/>
    </location>
</feature>
<comment type="caution">
    <text evidence="10">The sequence shown here is derived from an EMBL/GenBank/DDBJ whole genome shotgun (WGS) entry which is preliminary data.</text>
</comment>
<dbReference type="PANTHER" id="PTHR30413">
    <property type="entry name" value="INNER MEMBRANE TRANSPORT PERMEASE"/>
    <property type="match status" value="1"/>
</dbReference>
<dbReference type="OrthoDB" id="9786910at2"/>
<keyword evidence="6 8" id="KW-1133">Transmembrane helix</keyword>
<name>A0A2A6RLX3_9CHLR</name>
<organism evidence="10 11">
    <name type="scientific">Candidatus Viridilinea mediisalina</name>
    <dbReference type="NCBI Taxonomy" id="2024553"/>
    <lineage>
        <taxon>Bacteria</taxon>
        <taxon>Bacillati</taxon>
        <taxon>Chloroflexota</taxon>
        <taxon>Chloroflexia</taxon>
        <taxon>Chloroflexales</taxon>
        <taxon>Chloroflexineae</taxon>
        <taxon>Oscillochloridaceae</taxon>
        <taxon>Candidatus Viridilinea</taxon>
    </lineage>
</organism>
<reference evidence="11" key="1">
    <citation type="submission" date="2017-08" db="EMBL/GenBank/DDBJ databases">
        <authorList>
            <person name="Grouzdev D.S."/>
            <person name="Gaisin V.A."/>
            <person name="Rysina M.S."/>
            <person name="Gorlenko V.M."/>
        </authorList>
    </citation>
    <scope>NUCLEOTIDE SEQUENCE [LARGE SCALE GENOMIC DNA]</scope>
    <source>
        <strain evidence="11">Kir15-3F</strain>
    </source>
</reference>
<dbReference type="PANTHER" id="PTHR30413:SF10">
    <property type="entry name" value="CAPSULE POLYSACCHARIDE EXPORT INNER-MEMBRANE PROTEIN CTRC"/>
    <property type="match status" value="1"/>
</dbReference>
<dbReference type="Pfam" id="PF01061">
    <property type="entry name" value="ABC2_membrane"/>
    <property type="match status" value="1"/>
</dbReference>
<comment type="subcellular location">
    <subcellularLocation>
        <location evidence="1 8">Cell membrane</location>
        <topology evidence="1 8">Multi-pass membrane protein</topology>
    </subcellularLocation>
</comment>
<gene>
    <name evidence="10" type="ORF">CJ255_05660</name>
</gene>
<evidence type="ECO:0000259" key="9">
    <source>
        <dbReference type="PROSITE" id="PS51012"/>
    </source>
</evidence>
<sequence>MTSTTEQGSPLFQRILAQFNIHLFGLRLYHWLWLLFCISGALLVATPRILAQPVIYYAAAETRFELERYGAIYEPVAPNLTALAIALHDANEALRQAALARGEVRFGGPDYRVDFLVAETPGSVVVRGVGATPTEAQQLANAAAEELVRQVRAAGGREILRNMLGWELWQAMQAEGMAAPDPFAVLLREILRTQAFPMSRQPEPFAEARRLADLPAEELNDLARALEARYDLWRFAINTRNATLDALCGTAALSTTAPREEALAGCAAQQPQAAAELAERDREIVRLRTLESALRYLISNYNVAFAPDQPSAAQRLSASLPSAPEPRYVPQLIALATAFGLAFGIGGIALDRSAGITGKMGEIWAYRELIRNLILRDLRTRYKGSALGYLWTQLAPLGMMLVYVTVFSLLLPSGLAMFPVFIIVALLPWNFTAEAIIGGTRSIIDNAALIKKVYFPREVLPLVTVGSSLVNFILSLPMMFLVIAFVQLTTIGRLNLSWTVAYIPVIMIIQMVMLSGFALLLGAGAVFFRDMVHLIGIIINMWFFLTPVIYPLSVLGDGIMLRLIRWLNPMASIIEFYREIIYGNPVPVGMIPTPALPALGSVLRVSVTAGIILVVGYWVFQRVARRFGEEI</sequence>
<feature type="transmembrane region" description="Helical" evidence="8">
    <location>
        <begin position="500"/>
        <end position="527"/>
    </location>
</feature>
<keyword evidence="5 8" id="KW-0812">Transmembrane</keyword>
<feature type="transmembrane region" description="Helical" evidence="8">
    <location>
        <begin position="416"/>
        <end position="438"/>
    </location>
</feature>
<dbReference type="GO" id="GO:0015920">
    <property type="term" value="P:lipopolysaccharide transport"/>
    <property type="evidence" value="ECO:0007669"/>
    <property type="project" value="TreeGrafter"/>
</dbReference>
<dbReference type="GO" id="GO:0140359">
    <property type="term" value="F:ABC-type transporter activity"/>
    <property type="evidence" value="ECO:0007669"/>
    <property type="project" value="InterPro"/>
</dbReference>
<keyword evidence="4 8" id="KW-1003">Cell membrane</keyword>
<dbReference type="GO" id="GO:0005886">
    <property type="term" value="C:plasma membrane"/>
    <property type="evidence" value="ECO:0007669"/>
    <property type="project" value="UniProtKB-SubCell"/>
</dbReference>
<evidence type="ECO:0000256" key="4">
    <source>
        <dbReference type="ARBA" id="ARBA00022475"/>
    </source>
</evidence>
<dbReference type="EMBL" id="NQWI01000016">
    <property type="protein sequence ID" value="PDW04057.1"/>
    <property type="molecule type" value="Genomic_DNA"/>
</dbReference>
<evidence type="ECO:0000256" key="8">
    <source>
        <dbReference type="RuleBase" id="RU361157"/>
    </source>
</evidence>
<evidence type="ECO:0000256" key="2">
    <source>
        <dbReference type="ARBA" id="ARBA00007783"/>
    </source>
</evidence>
<evidence type="ECO:0000256" key="3">
    <source>
        <dbReference type="ARBA" id="ARBA00022448"/>
    </source>
</evidence>
<protein>
    <recommendedName>
        <fullName evidence="8">Transport permease protein</fullName>
    </recommendedName>
</protein>
<dbReference type="Proteomes" id="UP000220527">
    <property type="component" value="Unassembled WGS sequence"/>
</dbReference>
<evidence type="ECO:0000256" key="5">
    <source>
        <dbReference type="ARBA" id="ARBA00022692"/>
    </source>
</evidence>
<evidence type="ECO:0000313" key="11">
    <source>
        <dbReference type="Proteomes" id="UP000220527"/>
    </source>
</evidence>
<feature type="transmembrane region" description="Helical" evidence="8">
    <location>
        <begin position="602"/>
        <end position="620"/>
    </location>
</feature>